<dbReference type="PRINTS" id="PR00344">
    <property type="entry name" value="BCTRLSENSOR"/>
</dbReference>
<feature type="domain" description="Histidine kinase" evidence="6">
    <location>
        <begin position="275"/>
        <end position="496"/>
    </location>
</feature>
<dbReference type="InterPro" id="IPR036097">
    <property type="entry name" value="HisK_dim/P_sf"/>
</dbReference>
<evidence type="ECO:0000259" key="6">
    <source>
        <dbReference type="PROSITE" id="PS50109"/>
    </source>
</evidence>
<dbReference type="EMBL" id="LPZR01000206">
    <property type="protein sequence ID" value="KYO50145.1"/>
    <property type="molecule type" value="Genomic_DNA"/>
</dbReference>
<dbReference type="PANTHER" id="PTHR43047:SF72">
    <property type="entry name" value="OSMOSENSING HISTIDINE PROTEIN KINASE SLN1"/>
    <property type="match status" value="1"/>
</dbReference>
<keyword evidence="5" id="KW-0418">Kinase</keyword>
<dbReference type="Gene3D" id="3.30.450.20">
    <property type="entry name" value="PAS domain"/>
    <property type="match status" value="2"/>
</dbReference>
<evidence type="ECO:0000256" key="3">
    <source>
        <dbReference type="ARBA" id="ARBA00022553"/>
    </source>
</evidence>
<dbReference type="PROSITE" id="PS50109">
    <property type="entry name" value="HIS_KIN"/>
    <property type="match status" value="1"/>
</dbReference>
<dbReference type="GO" id="GO:0006355">
    <property type="term" value="P:regulation of DNA-templated transcription"/>
    <property type="evidence" value="ECO:0007669"/>
    <property type="project" value="InterPro"/>
</dbReference>
<protein>
    <recommendedName>
        <fullName evidence="2">histidine kinase</fullName>
        <ecNumber evidence="2">2.7.13.3</ecNumber>
    </recommendedName>
</protein>
<dbReference type="GeneID" id="97240328"/>
<dbReference type="GO" id="GO:0005886">
    <property type="term" value="C:plasma membrane"/>
    <property type="evidence" value="ECO:0007669"/>
    <property type="project" value="TreeGrafter"/>
</dbReference>
<dbReference type="Pfam" id="PF13426">
    <property type="entry name" value="PAS_9"/>
    <property type="match status" value="1"/>
</dbReference>
<feature type="domain" description="PAS" evidence="7">
    <location>
        <begin position="10"/>
        <end position="67"/>
    </location>
</feature>
<dbReference type="GO" id="GO:0009927">
    <property type="term" value="F:histidine phosphotransfer kinase activity"/>
    <property type="evidence" value="ECO:0007669"/>
    <property type="project" value="TreeGrafter"/>
</dbReference>
<dbReference type="PROSITE" id="PS50113">
    <property type="entry name" value="PAC"/>
    <property type="match status" value="2"/>
</dbReference>
<dbReference type="Gene3D" id="3.30.565.10">
    <property type="entry name" value="Histidine kinase-like ATPase, C-terminal domain"/>
    <property type="match status" value="1"/>
</dbReference>
<dbReference type="PROSITE" id="PS50112">
    <property type="entry name" value="PAS"/>
    <property type="match status" value="2"/>
</dbReference>
<feature type="domain" description="PAC" evidence="8">
    <location>
        <begin position="204"/>
        <end position="257"/>
    </location>
</feature>
<dbReference type="NCBIfam" id="TIGR00229">
    <property type="entry name" value="sensory_box"/>
    <property type="match status" value="2"/>
</dbReference>
<dbReference type="InterPro" id="IPR036890">
    <property type="entry name" value="HATPase_C_sf"/>
</dbReference>
<dbReference type="SUPFAM" id="SSF55785">
    <property type="entry name" value="PYP-like sensor domain (PAS domain)"/>
    <property type="match status" value="2"/>
</dbReference>
<dbReference type="OrthoDB" id="9805942at2"/>
<gene>
    <name evidence="9" type="ORF">AUP44_14445</name>
</gene>
<evidence type="ECO:0000313" key="10">
    <source>
        <dbReference type="Proteomes" id="UP000075787"/>
    </source>
</evidence>
<evidence type="ECO:0000259" key="8">
    <source>
        <dbReference type="PROSITE" id="PS50113"/>
    </source>
</evidence>
<dbReference type="SMART" id="SM00091">
    <property type="entry name" value="PAS"/>
    <property type="match status" value="2"/>
</dbReference>
<dbReference type="InterPro" id="IPR003661">
    <property type="entry name" value="HisK_dim/P_dom"/>
</dbReference>
<evidence type="ECO:0000256" key="1">
    <source>
        <dbReference type="ARBA" id="ARBA00000085"/>
    </source>
</evidence>
<dbReference type="SMART" id="SM00388">
    <property type="entry name" value="HisKA"/>
    <property type="match status" value="1"/>
</dbReference>
<dbReference type="Proteomes" id="UP000075787">
    <property type="component" value="Unassembled WGS sequence"/>
</dbReference>
<evidence type="ECO:0000256" key="2">
    <source>
        <dbReference type="ARBA" id="ARBA00012438"/>
    </source>
</evidence>
<dbReference type="CDD" id="cd00082">
    <property type="entry name" value="HisKA"/>
    <property type="match status" value="1"/>
</dbReference>
<dbReference type="EC" id="2.7.13.3" evidence="2"/>
<dbReference type="InterPro" id="IPR000014">
    <property type="entry name" value="PAS"/>
</dbReference>
<dbReference type="GO" id="GO:0000155">
    <property type="term" value="F:phosphorelay sensor kinase activity"/>
    <property type="evidence" value="ECO:0007669"/>
    <property type="project" value="InterPro"/>
</dbReference>
<dbReference type="Pfam" id="PF02518">
    <property type="entry name" value="HATPase_c"/>
    <property type="match status" value="1"/>
</dbReference>
<comment type="caution">
    <text evidence="9">The sequence shown here is derived from an EMBL/GenBank/DDBJ whole genome shotgun (WGS) entry which is preliminary data.</text>
</comment>
<dbReference type="InterPro" id="IPR005467">
    <property type="entry name" value="His_kinase_dom"/>
</dbReference>
<evidence type="ECO:0000256" key="4">
    <source>
        <dbReference type="ARBA" id="ARBA00022679"/>
    </source>
</evidence>
<feature type="domain" description="PAC" evidence="8">
    <location>
        <begin position="87"/>
        <end position="138"/>
    </location>
</feature>
<dbReference type="AlphaFoldDB" id="A0A162JYY9"/>
<organism evidence="9 10">
    <name type="scientific">Tistrella mobilis</name>
    <dbReference type="NCBI Taxonomy" id="171437"/>
    <lineage>
        <taxon>Bacteria</taxon>
        <taxon>Pseudomonadati</taxon>
        <taxon>Pseudomonadota</taxon>
        <taxon>Alphaproteobacteria</taxon>
        <taxon>Geminicoccales</taxon>
        <taxon>Geminicoccaceae</taxon>
        <taxon>Tistrella</taxon>
    </lineage>
</organism>
<reference evidence="9 10" key="1">
    <citation type="submission" date="2015-12" db="EMBL/GenBank/DDBJ databases">
        <title>Genome sequence of Tistrella mobilis MCCC 1A02139.</title>
        <authorList>
            <person name="Lu L."/>
            <person name="Lai Q."/>
            <person name="Shao Z."/>
            <person name="Qian P."/>
        </authorList>
    </citation>
    <scope>NUCLEOTIDE SEQUENCE [LARGE SCALE GENOMIC DNA]</scope>
    <source>
        <strain evidence="9 10">MCCC 1A02139</strain>
    </source>
</reference>
<dbReference type="InterPro" id="IPR035965">
    <property type="entry name" value="PAS-like_dom_sf"/>
</dbReference>
<comment type="catalytic activity">
    <reaction evidence="1">
        <text>ATP + protein L-histidine = ADP + protein N-phospho-L-histidine.</text>
        <dbReference type="EC" id="2.7.13.3"/>
    </reaction>
</comment>
<dbReference type="InterPro" id="IPR013767">
    <property type="entry name" value="PAS_fold"/>
</dbReference>
<dbReference type="PANTHER" id="PTHR43047">
    <property type="entry name" value="TWO-COMPONENT HISTIDINE PROTEIN KINASE"/>
    <property type="match status" value="1"/>
</dbReference>
<dbReference type="SMART" id="SM00086">
    <property type="entry name" value="PAC"/>
    <property type="match status" value="2"/>
</dbReference>
<evidence type="ECO:0000256" key="5">
    <source>
        <dbReference type="ARBA" id="ARBA00022777"/>
    </source>
</evidence>
<keyword evidence="4" id="KW-0808">Transferase</keyword>
<dbReference type="Gene3D" id="1.10.287.130">
    <property type="match status" value="1"/>
</dbReference>
<accession>A0A162JYY9</accession>
<dbReference type="InterPro" id="IPR001610">
    <property type="entry name" value="PAC"/>
</dbReference>
<sequence length="502" mass="53501">MKTDPTLPEDPGLFADIVDATHDAIVVIDERGIIRLVNRATELIFGYTPEELVGRNVSLLMRSEEAEAHDGYLAAADSDLRRRIVGRGRQLLGRRRDGSLVPIDLVVSMLPRPGGTRFYIGTIRDLSDRKLAEESLRLGFESSGVGQAMMSPDGRLLRVNGALARSLGYEQGRLIGGDIRAILHPDDVDAAHEWLAAIRAGGRLRDGMRLCRHVDGRKVWFRVAGAVIRDGKGHHAHCIVQFADVTPLVEAEHRLTMALAAAETASAAKTAFLAHMNHELRTPLNAVIGFAELLIAGLHGALPPRQRDYVDAIHQAGCRLLAIVDDILDLTRLDDPSMLETQDVDVSGVVRKGLERAAVAEGRADVVVTVTIDQGVTLSGDSAATVRIIANLASNAIKFSSPGGRVAIEASRYDGDAGHGVIIRVRDEGPGMPAGLAADVGRPFETGGGVLSRNHGGAGLGLAIVRRLVMLMGGMISVDTSAGSGTTVVVDLPDRQRVGQVA</sequence>
<dbReference type="InterPro" id="IPR000700">
    <property type="entry name" value="PAS-assoc_C"/>
</dbReference>
<dbReference type="Pfam" id="PF00989">
    <property type="entry name" value="PAS"/>
    <property type="match status" value="1"/>
</dbReference>
<dbReference type="Pfam" id="PF00512">
    <property type="entry name" value="HisKA"/>
    <property type="match status" value="1"/>
</dbReference>
<dbReference type="InterPro" id="IPR004358">
    <property type="entry name" value="Sig_transdc_His_kin-like_C"/>
</dbReference>
<dbReference type="RefSeq" id="WP_062768869.1">
    <property type="nucleotide sequence ID" value="NZ_CP121045.1"/>
</dbReference>
<keyword evidence="3" id="KW-0597">Phosphoprotein</keyword>
<name>A0A162JYY9_9PROT</name>
<evidence type="ECO:0000313" key="9">
    <source>
        <dbReference type="EMBL" id="KYO50145.1"/>
    </source>
</evidence>
<dbReference type="InterPro" id="IPR003594">
    <property type="entry name" value="HATPase_dom"/>
</dbReference>
<evidence type="ECO:0000259" key="7">
    <source>
        <dbReference type="PROSITE" id="PS50112"/>
    </source>
</evidence>
<dbReference type="SUPFAM" id="SSF55874">
    <property type="entry name" value="ATPase domain of HSP90 chaperone/DNA topoisomerase II/histidine kinase"/>
    <property type="match status" value="1"/>
</dbReference>
<feature type="domain" description="PAS" evidence="7">
    <location>
        <begin position="132"/>
        <end position="202"/>
    </location>
</feature>
<dbReference type="SUPFAM" id="SSF47384">
    <property type="entry name" value="Homodimeric domain of signal transducing histidine kinase"/>
    <property type="match status" value="1"/>
</dbReference>
<dbReference type="SMART" id="SM00387">
    <property type="entry name" value="HATPase_c"/>
    <property type="match status" value="1"/>
</dbReference>
<proteinExistence type="predicted"/>
<dbReference type="CDD" id="cd00130">
    <property type="entry name" value="PAS"/>
    <property type="match status" value="2"/>
</dbReference>